<feature type="transmembrane region" description="Helical" evidence="1">
    <location>
        <begin position="6"/>
        <end position="25"/>
    </location>
</feature>
<dbReference type="Proteomes" id="UP001054837">
    <property type="component" value="Unassembled WGS sequence"/>
</dbReference>
<evidence type="ECO:0000313" key="3">
    <source>
        <dbReference type="Proteomes" id="UP001054837"/>
    </source>
</evidence>
<keyword evidence="1" id="KW-1133">Transmembrane helix</keyword>
<protein>
    <submittedName>
        <fullName evidence="2">Uncharacterized protein</fullName>
    </submittedName>
</protein>
<name>A0AAV4VW98_9ARAC</name>
<dbReference type="AlphaFoldDB" id="A0AAV4VW98"/>
<organism evidence="2 3">
    <name type="scientific">Caerostris darwini</name>
    <dbReference type="NCBI Taxonomy" id="1538125"/>
    <lineage>
        <taxon>Eukaryota</taxon>
        <taxon>Metazoa</taxon>
        <taxon>Ecdysozoa</taxon>
        <taxon>Arthropoda</taxon>
        <taxon>Chelicerata</taxon>
        <taxon>Arachnida</taxon>
        <taxon>Araneae</taxon>
        <taxon>Araneomorphae</taxon>
        <taxon>Entelegynae</taxon>
        <taxon>Araneoidea</taxon>
        <taxon>Araneidae</taxon>
        <taxon>Caerostris</taxon>
    </lineage>
</organism>
<keyword evidence="1" id="KW-0812">Transmembrane</keyword>
<evidence type="ECO:0000313" key="2">
    <source>
        <dbReference type="EMBL" id="GIY73743.1"/>
    </source>
</evidence>
<gene>
    <name evidence="2" type="ORF">CDAR_464361</name>
</gene>
<keyword evidence="1" id="KW-0472">Membrane</keyword>
<proteinExistence type="predicted"/>
<comment type="caution">
    <text evidence="2">The sequence shown here is derived from an EMBL/GenBank/DDBJ whole genome shotgun (WGS) entry which is preliminary data.</text>
</comment>
<reference evidence="2 3" key="1">
    <citation type="submission" date="2021-06" db="EMBL/GenBank/DDBJ databases">
        <title>Caerostris darwini draft genome.</title>
        <authorList>
            <person name="Kono N."/>
            <person name="Arakawa K."/>
        </authorList>
    </citation>
    <scope>NUCLEOTIDE SEQUENCE [LARGE SCALE GENOMIC DNA]</scope>
</reference>
<evidence type="ECO:0000256" key="1">
    <source>
        <dbReference type="SAM" id="Phobius"/>
    </source>
</evidence>
<sequence>MGDVSRAGVTLIIVLFYLTPSLPPFPYDLMMHSLIESANDAAYGGVCVKGLARGGVHAHCRRLASLNVVVEAVWDCSTGEKIKHSSRMVNGGTLLSELLAEGARGLMRWARCVGRSFVTGQL</sequence>
<dbReference type="EMBL" id="BPLQ01013634">
    <property type="protein sequence ID" value="GIY73743.1"/>
    <property type="molecule type" value="Genomic_DNA"/>
</dbReference>
<accession>A0AAV4VW98</accession>
<keyword evidence="3" id="KW-1185">Reference proteome</keyword>